<dbReference type="CTD" id="66058763"/>
<reference evidence="2" key="1">
    <citation type="journal article" date="2007" name="Science">
        <title>Draft genome of the filarial nematode parasite Brugia malayi.</title>
        <authorList>
            <person name="Ghedin E."/>
            <person name="Wang S."/>
            <person name="Spiro D."/>
            <person name="Caler E."/>
            <person name="Zhao Q."/>
            <person name="Crabtree J."/>
            <person name="Allen J.E."/>
            <person name="Delcher A.L."/>
            <person name="Guiliano D.B."/>
            <person name="Miranda-Saavedra D."/>
            <person name="Angiuoli S.V."/>
            <person name="Creasy T."/>
            <person name="Amedeo P."/>
            <person name="Haas B."/>
            <person name="El-Sayed N.M."/>
            <person name="Wortman J.R."/>
            <person name="Feldblyum T."/>
            <person name="Tallon L."/>
            <person name="Schatz M."/>
            <person name="Shumway M."/>
            <person name="Koo H."/>
            <person name="Salzberg S.L."/>
            <person name="Schobel S."/>
            <person name="Pertea M."/>
            <person name="Pop M."/>
            <person name="White O."/>
            <person name="Barton G.J."/>
            <person name="Carlow C.K."/>
            <person name="Crawford M.J."/>
            <person name="Daub J."/>
            <person name="Dimmic M.W."/>
            <person name="Estes C.F."/>
            <person name="Foster J.M."/>
            <person name="Ganatra M."/>
            <person name="Gregory W.F."/>
            <person name="Johnson N.M."/>
            <person name="Jin J."/>
            <person name="Komuniecki R."/>
            <person name="Korf I."/>
            <person name="Kumar S."/>
            <person name="Laney S."/>
            <person name="Li B.W."/>
            <person name="Li W."/>
            <person name="Lindblom T.H."/>
            <person name="Lustigman S."/>
            <person name="Ma D."/>
            <person name="Maina C.V."/>
            <person name="Martin D.M."/>
            <person name="McCarter J.P."/>
            <person name="McReynolds L."/>
            <person name="Mitreva M."/>
            <person name="Nutman T.B."/>
            <person name="Parkinson J."/>
            <person name="Peregrin-Alvarez J.M."/>
            <person name="Poole C."/>
            <person name="Ren Q."/>
            <person name="Saunders L."/>
            <person name="Sluder A.E."/>
            <person name="Smith K."/>
            <person name="Stanke M."/>
            <person name="Unnasch T.R."/>
            <person name="Ware J."/>
            <person name="Wei A.D."/>
            <person name="Weil G."/>
            <person name="Williams D.J."/>
            <person name="Zhang Y."/>
            <person name="Williams S.A."/>
            <person name="Fraser-Liggett C."/>
            <person name="Slatko B."/>
            <person name="Blaxter M.L."/>
            <person name="Scott A.L."/>
        </authorList>
    </citation>
    <scope>NUCLEOTIDE SEQUENCE</scope>
    <source>
        <strain evidence="2">FR3</strain>
    </source>
</reference>
<keyword evidence="2" id="KW-1185">Reference proteome</keyword>
<gene>
    <name evidence="1 3" type="primary">Bm17404</name>
    <name evidence="1" type="ORF">BM_BM17404</name>
</gene>
<reference evidence="3" key="3">
    <citation type="submission" date="2019-12" db="UniProtKB">
        <authorList>
            <consortium name="WormBaseParasite"/>
        </authorList>
    </citation>
    <scope>IDENTIFICATION</scope>
</reference>
<protein>
    <submittedName>
        <fullName evidence="1 3">Uncharacterized protein</fullName>
    </submittedName>
</protein>
<dbReference type="Proteomes" id="UP000006672">
    <property type="component" value="Unassembled WGS sequence"/>
</dbReference>
<reference evidence="1" key="2">
    <citation type="submission" date="2019-04" db="EMBL/GenBank/DDBJ databases">
        <authorList>
            <person name="Howe K."/>
            <person name="Paulini M."/>
            <person name="Williams G."/>
        </authorList>
    </citation>
    <scope>NUCLEOTIDE SEQUENCE [LARGE SCALE GENOMIC DNA]</scope>
    <source>
        <strain evidence="1">FR3</strain>
    </source>
</reference>
<dbReference type="GeneID" id="66058763"/>
<dbReference type="AlphaFoldDB" id="A0A4E9F7X6"/>
<accession>A0A5S6PDF4</accession>
<organism evidence="1">
    <name type="scientific">Brugia malayi</name>
    <name type="common">Filarial nematode worm</name>
    <dbReference type="NCBI Taxonomy" id="6279"/>
    <lineage>
        <taxon>Eukaryota</taxon>
        <taxon>Metazoa</taxon>
        <taxon>Ecdysozoa</taxon>
        <taxon>Nematoda</taxon>
        <taxon>Chromadorea</taxon>
        <taxon>Rhabditida</taxon>
        <taxon>Spirurina</taxon>
        <taxon>Spiruromorpha</taxon>
        <taxon>Filarioidea</taxon>
        <taxon>Onchocercidae</taxon>
        <taxon>Brugia</taxon>
    </lineage>
</organism>
<evidence type="ECO:0000313" key="3">
    <source>
        <dbReference type="WBParaSite" id="Bm17404.1"/>
    </source>
</evidence>
<name>A0A4E9F7X6_BRUMA</name>
<evidence type="ECO:0000313" key="2">
    <source>
        <dbReference type="Proteomes" id="UP000006672"/>
    </source>
</evidence>
<proteinExistence type="predicted"/>
<sequence length="43" mass="4444">MARPILTLKFLGPFSGMSRRGGLIGSGAERLSSKQKVAGSIPA</sequence>
<accession>A0A4E9F7X6</accession>
<dbReference type="WBParaSite" id="Bm17404.1">
    <property type="protein sequence ID" value="Bm17404.1"/>
    <property type="gene ID" value="WBGene00268547"/>
</dbReference>
<dbReference type="KEGG" id="bmy:BM_BM17404"/>
<evidence type="ECO:0000313" key="1">
    <source>
        <dbReference type="EMBL" id="VIO92136.1"/>
    </source>
</evidence>
<dbReference type="RefSeq" id="XP_042933387.1">
    <property type="nucleotide sequence ID" value="XM_043077453.1"/>
</dbReference>
<dbReference type="EMBL" id="CAAKNF010000192">
    <property type="protein sequence ID" value="VIO92136.1"/>
    <property type="molecule type" value="Genomic_DNA"/>
</dbReference>